<evidence type="ECO:0000256" key="1">
    <source>
        <dbReference type="SAM" id="Phobius"/>
    </source>
</evidence>
<name>A0ABD5WUX3_9EURY</name>
<feature type="transmembrane region" description="Helical" evidence="1">
    <location>
        <begin position="31"/>
        <end position="51"/>
    </location>
</feature>
<feature type="transmembrane region" description="Helical" evidence="1">
    <location>
        <begin position="170"/>
        <end position="187"/>
    </location>
</feature>
<keyword evidence="1" id="KW-0472">Membrane</keyword>
<comment type="caution">
    <text evidence="2">The sequence shown here is derived from an EMBL/GenBank/DDBJ whole genome shotgun (WGS) entry which is preliminary data.</text>
</comment>
<protein>
    <submittedName>
        <fullName evidence="2">Dolichol kinase</fullName>
    </submittedName>
</protein>
<dbReference type="AlphaFoldDB" id="A0ABD5WUX3"/>
<keyword evidence="2" id="KW-0808">Transferase</keyword>
<evidence type="ECO:0000313" key="3">
    <source>
        <dbReference type="Proteomes" id="UP001596407"/>
    </source>
</evidence>
<dbReference type="RefSeq" id="WP_276282221.1">
    <property type="nucleotide sequence ID" value="NZ_CP119809.1"/>
</dbReference>
<proteinExistence type="predicted"/>
<gene>
    <name evidence="2" type="ORF">ACFQJ6_19275</name>
</gene>
<keyword evidence="1" id="KW-1133">Transmembrane helix</keyword>
<dbReference type="Proteomes" id="UP001596407">
    <property type="component" value="Unassembled WGS sequence"/>
</dbReference>
<accession>A0ABD5WUX3</accession>
<keyword evidence="1" id="KW-0812">Transmembrane</keyword>
<feature type="transmembrane region" description="Helical" evidence="1">
    <location>
        <begin position="71"/>
        <end position="88"/>
    </location>
</feature>
<reference evidence="2 3" key="1">
    <citation type="journal article" date="2019" name="Int. J. Syst. Evol. Microbiol.">
        <title>The Global Catalogue of Microorganisms (GCM) 10K type strain sequencing project: providing services to taxonomists for standard genome sequencing and annotation.</title>
        <authorList>
            <consortium name="The Broad Institute Genomics Platform"/>
            <consortium name="The Broad Institute Genome Sequencing Center for Infectious Disease"/>
            <person name="Wu L."/>
            <person name="Ma J."/>
        </authorList>
    </citation>
    <scope>NUCLEOTIDE SEQUENCE [LARGE SCALE GENOMIC DNA]</scope>
    <source>
        <strain evidence="2 3">DT72</strain>
    </source>
</reference>
<dbReference type="GeneID" id="79304734"/>
<dbReference type="PANTHER" id="PTHR31303">
    <property type="entry name" value="CTP-DEPENDENT DIACYLGLYCEROL KINASE 1"/>
    <property type="match status" value="1"/>
</dbReference>
<keyword evidence="2" id="KW-0418">Kinase</keyword>
<dbReference type="EMBL" id="JBHSZH010000005">
    <property type="protein sequence ID" value="MFC7081914.1"/>
    <property type="molecule type" value="Genomic_DNA"/>
</dbReference>
<feature type="transmembrane region" description="Helical" evidence="1">
    <location>
        <begin position="123"/>
        <end position="150"/>
    </location>
</feature>
<organism evidence="2 3">
    <name type="scientific">Halorussus caseinilyticus</name>
    <dbReference type="NCBI Taxonomy" id="3034025"/>
    <lineage>
        <taxon>Archaea</taxon>
        <taxon>Methanobacteriati</taxon>
        <taxon>Methanobacteriota</taxon>
        <taxon>Stenosarchaea group</taxon>
        <taxon>Halobacteria</taxon>
        <taxon>Halobacteriales</taxon>
        <taxon>Haladaptataceae</taxon>
        <taxon>Halorussus</taxon>
    </lineage>
</organism>
<keyword evidence="3" id="KW-1185">Reference proteome</keyword>
<evidence type="ECO:0000313" key="2">
    <source>
        <dbReference type="EMBL" id="MFC7081914.1"/>
    </source>
</evidence>
<dbReference type="GO" id="GO:0016301">
    <property type="term" value="F:kinase activity"/>
    <property type="evidence" value="ECO:0007669"/>
    <property type="project" value="UniProtKB-KW"/>
</dbReference>
<dbReference type="InterPro" id="IPR037997">
    <property type="entry name" value="Dgk1-like"/>
</dbReference>
<dbReference type="PANTHER" id="PTHR31303:SF1">
    <property type="entry name" value="CTP-DEPENDENT DIACYLGLYCEROL KINASE 1"/>
    <property type="match status" value="1"/>
</dbReference>
<sequence>MPSEVKRRMVHVSGTGYPALYLLGLVNYDQLRLLLVASSVAAIVLETIRLFVGLDWRIFEELTREYEQDNLAGYALYMFGMTAAALAFEPRIAIPAMLMLTIADPISGLAGSGELGVKATHTLLLTFGVCLLITSLSGLPLVAAVLGALAATLADGMKPIVAGYVIDDNLTIPVGSAVAMYLALRYLPTVSL</sequence>